<dbReference type="GO" id="GO:0016491">
    <property type="term" value="F:oxidoreductase activity"/>
    <property type="evidence" value="ECO:0007669"/>
    <property type="project" value="UniProtKB-KW"/>
</dbReference>
<evidence type="ECO:0000256" key="4">
    <source>
        <dbReference type="ARBA" id="ARBA00022617"/>
    </source>
</evidence>
<reference evidence="21 22" key="1">
    <citation type="submission" date="2019-02" db="EMBL/GenBank/DDBJ databases">
        <title>Deep-cultivation of Planctomycetes and their phenomic and genomic characterization uncovers novel biology.</title>
        <authorList>
            <person name="Wiegand S."/>
            <person name="Jogler M."/>
            <person name="Boedeker C."/>
            <person name="Pinto D."/>
            <person name="Vollmers J."/>
            <person name="Rivas-Marin E."/>
            <person name="Kohn T."/>
            <person name="Peeters S.H."/>
            <person name="Heuer A."/>
            <person name="Rast P."/>
            <person name="Oberbeckmann S."/>
            <person name="Bunk B."/>
            <person name="Jeske O."/>
            <person name="Meyerdierks A."/>
            <person name="Storesund J.E."/>
            <person name="Kallscheuer N."/>
            <person name="Luecker S."/>
            <person name="Lage O.M."/>
            <person name="Pohl T."/>
            <person name="Merkel B.J."/>
            <person name="Hornburger P."/>
            <person name="Mueller R.-W."/>
            <person name="Bruemmer F."/>
            <person name="Labrenz M."/>
            <person name="Spormann A.M."/>
            <person name="Op Den Camp H."/>
            <person name="Overmann J."/>
            <person name="Amann R."/>
            <person name="Jetten M.S.M."/>
            <person name="Mascher T."/>
            <person name="Medema M.H."/>
            <person name="Devos D.P."/>
            <person name="Kaster A.-K."/>
            <person name="Ovreas L."/>
            <person name="Rohde M."/>
            <person name="Galperin M.Y."/>
            <person name="Jogler C."/>
        </authorList>
    </citation>
    <scope>NUCLEOTIDE SEQUENCE [LARGE SCALE GENOMIC DNA]</scope>
    <source>
        <strain evidence="21 22">Pan54</strain>
    </source>
</reference>
<keyword evidence="7 15" id="KW-0479">Metal-binding</keyword>
<evidence type="ECO:0000256" key="16">
    <source>
        <dbReference type="RuleBase" id="RU000456"/>
    </source>
</evidence>
<evidence type="ECO:0000256" key="15">
    <source>
        <dbReference type="PROSITE-ProRule" id="PRU00433"/>
    </source>
</evidence>
<feature type="transmembrane region" description="Helical" evidence="18">
    <location>
        <begin position="25"/>
        <end position="49"/>
    </location>
</feature>
<keyword evidence="5 16" id="KW-0679">Respiratory chain</keyword>
<protein>
    <recommendedName>
        <fullName evidence="17">Cytochrome c oxidase subunit 2</fullName>
        <ecNumber evidence="17">7.1.1.9</ecNumber>
    </recommendedName>
</protein>
<comment type="subcellular location">
    <subcellularLocation>
        <location evidence="16">Cell membrane</location>
        <topology evidence="16">Multi-pass membrane protein</topology>
    </subcellularLocation>
    <subcellularLocation>
        <location evidence="1">Membrane</location>
        <topology evidence="1">Multi-pass membrane protein</topology>
    </subcellularLocation>
</comment>
<feature type="domain" description="Cytochrome c" evidence="20">
    <location>
        <begin position="234"/>
        <end position="329"/>
    </location>
</feature>
<dbReference type="InterPro" id="IPR036909">
    <property type="entry name" value="Cyt_c-like_dom_sf"/>
</dbReference>
<keyword evidence="22" id="KW-1185">Reference proteome</keyword>
<dbReference type="Pfam" id="PF00116">
    <property type="entry name" value="COX2"/>
    <property type="match status" value="1"/>
</dbReference>
<evidence type="ECO:0000313" key="21">
    <source>
        <dbReference type="EMBL" id="TWT59456.1"/>
    </source>
</evidence>
<dbReference type="GO" id="GO:0020037">
    <property type="term" value="F:heme binding"/>
    <property type="evidence" value="ECO:0007669"/>
    <property type="project" value="InterPro"/>
</dbReference>
<evidence type="ECO:0000256" key="17">
    <source>
        <dbReference type="RuleBase" id="RU004024"/>
    </source>
</evidence>
<keyword evidence="21" id="KW-0560">Oxidoreductase</keyword>
<keyword evidence="3 16" id="KW-0813">Transport</keyword>
<dbReference type="GO" id="GO:0005886">
    <property type="term" value="C:plasma membrane"/>
    <property type="evidence" value="ECO:0007669"/>
    <property type="project" value="UniProtKB-SubCell"/>
</dbReference>
<evidence type="ECO:0000256" key="5">
    <source>
        <dbReference type="ARBA" id="ARBA00022660"/>
    </source>
</evidence>
<comment type="caution">
    <text evidence="21">The sequence shown here is derived from an EMBL/GenBank/DDBJ whole genome shotgun (WGS) entry which is preliminary data.</text>
</comment>
<comment type="function">
    <text evidence="14 17">Subunits I and II form the functional core of the enzyme complex. Electrons originating in cytochrome c are transferred via heme a and Cu(A) to the binuclear center formed by heme a3 and Cu(B).</text>
</comment>
<evidence type="ECO:0000256" key="18">
    <source>
        <dbReference type="SAM" id="Phobius"/>
    </source>
</evidence>
<dbReference type="OrthoDB" id="9773456at2"/>
<keyword evidence="4 15" id="KW-0349">Heme</keyword>
<keyword evidence="12 17" id="KW-0186">Copper</keyword>
<evidence type="ECO:0000256" key="8">
    <source>
        <dbReference type="ARBA" id="ARBA00022967"/>
    </source>
</evidence>
<dbReference type="Pfam" id="PF02790">
    <property type="entry name" value="COX2_TM"/>
    <property type="match status" value="1"/>
</dbReference>
<evidence type="ECO:0000259" key="20">
    <source>
        <dbReference type="PROSITE" id="PS51007"/>
    </source>
</evidence>
<dbReference type="InterPro" id="IPR001505">
    <property type="entry name" value="Copper_CuA"/>
</dbReference>
<dbReference type="SUPFAM" id="SSF81464">
    <property type="entry name" value="Cytochrome c oxidase subunit II-like, transmembrane region"/>
    <property type="match status" value="1"/>
</dbReference>
<comment type="cofactor">
    <cofactor evidence="17">
        <name>Cu cation</name>
        <dbReference type="ChEBI" id="CHEBI:23378"/>
    </cofactor>
    <text evidence="17">Binds a copper A center.</text>
</comment>
<dbReference type="GO" id="GO:0042773">
    <property type="term" value="P:ATP synthesis coupled electron transport"/>
    <property type="evidence" value="ECO:0007669"/>
    <property type="project" value="TreeGrafter"/>
</dbReference>
<dbReference type="Gene3D" id="2.60.40.420">
    <property type="entry name" value="Cupredoxins - blue copper proteins"/>
    <property type="match status" value="1"/>
</dbReference>
<dbReference type="InterPro" id="IPR014222">
    <property type="entry name" value="Cyt_c_oxidase_su2"/>
</dbReference>
<feature type="transmembrane region" description="Helical" evidence="18">
    <location>
        <begin position="70"/>
        <end position="89"/>
    </location>
</feature>
<keyword evidence="6 16" id="KW-0812">Transmembrane</keyword>
<dbReference type="SUPFAM" id="SSF49503">
    <property type="entry name" value="Cupredoxins"/>
    <property type="match status" value="1"/>
</dbReference>
<accession>A0A5C5X8X9</accession>
<dbReference type="InterPro" id="IPR009056">
    <property type="entry name" value="Cyt_c-like_dom"/>
</dbReference>
<name>A0A5C5X8X9_9PLAN</name>
<keyword evidence="8" id="KW-1278">Translocase</keyword>
<dbReference type="NCBIfam" id="TIGR02866">
    <property type="entry name" value="CoxB"/>
    <property type="match status" value="1"/>
</dbReference>
<evidence type="ECO:0000256" key="12">
    <source>
        <dbReference type="ARBA" id="ARBA00023008"/>
    </source>
</evidence>
<dbReference type="CDD" id="cd13915">
    <property type="entry name" value="CuRO_HCO_II_like_2"/>
    <property type="match status" value="1"/>
</dbReference>
<organism evidence="21 22">
    <name type="scientific">Rubinisphaera italica</name>
    <dbReference type="NCBI Taxonomy" id="2527969"/>
    <lineage>
        <taxon>Bacteria</taxon>
        <taxon>Pseudomonadati</taxon>
        <taxon>Planctomycetota</taxon>
        <taxon>Planctomycetia</taxon>
        <taxon>Planctomycetales</taxon>
        <taxon>Planctomycetaceae</taxon>
        <taxon>Rubinisphaera</taxon>
    </lineage>
</organism>
<evidence type="ECO:0000256" key="13">
    <source>
        <dbReference type="ARBA" id="ARBA00023136"/>
    </source>
</evidence>
<evidence type="ECO:0000256" key="11">
    <source>
        <dbReference type="ARBA" id="ARBA00023004"/>
    </source>
</evidence>
<evidence type="ECO:0000256" key="3">
    <source>
        <dbReference type="ARBA" id="ARBA00022448"/>
    </source>
</evidence>
<evidence type="ECO:0000256" key="7">
    <source>
        <dbReference type="ARBA" id="ARBA00022723"/>
    </source>
</evidence>
<keyword evidence="10 18" id="KW-1133">Transmembrane helix</keyword>
<dbReference type="InterPro" id="IPR045187">
    <property type="entry name" value="CcO_II"/>
</dbReference>
<dbReference type="EMBL" id="SJPG01000001">
    <property type="protein sequence ID" value="TWT59456.1"/>
    <property type="molecule type" value="Genomic_DNA"/>
</dbReference>
<keyword evidence="11 15" id="KW-0408">Iron</keyword>
<gene>
    <name evidence="21" type="primary">ctaC_1</name>
    <name evidence="21" type="ORF">Pan54_01620</name>
</gene>
<evidence type="ECO:0000256" key="2">
    <source>
        <dbReference type="ARBA" id="ARBA00007866"/>
    </source>
</evidence>
<evidence type="ECO:0000256" key="6">
    <source>
        <dbReference type="ARBA" id="ARBA00022692"/>
    </source>
</evidence>
<dbReference type="RefSeq" id="WP_146501595.1">
    <property type="nucleotide sequence ID" value="NZ_SJPG01000001.1"/>
</dbReference>
<keyword evidence="13 18" id="KW-0472">Membrane</keyword>
<dbReference type="PROSITE" id="PS51007">
    <property type="entry name" value="CYTC"/>
    <property type="match status" value="1"/>
</dbReference>
<comment type="catalytic activity">
    <reaction evidence="17">
        <text>4 Fe(II)-[cytochrome c] + O2 + 8 H(+)(in) = 4 Fe(III)-[cytochrome c] + 2 H2O + 4 H(+)(out)</text>
        <dbReference type="Rhea" id="RHEA:11436"/>
        <dbReference type="Rhea" id="RHEA-COMP:10350"/>
        <dbReference type="Rhea" id="RHEA-COMP:14399"/>
        <dbReference type="ChEBI" id="CHEBI:15377"/>
        <dbReference type="ChEBI" id="CHEBI:15378"/>
        <dbReference type="ChEBI" id="CHEBI:15379"/>
        <dbReference type="ChEBI" id="CHEBI:29033"/>
        <dbReference type="ChEBI" id="CHEBI:29034"/>
        <dbReference type="EC" id="7.1.1.9"/>
    </reaction>
</comment>
<dbReference type="EC" id="7.1.1.9" evidence="17"/>
<dbReference type="Proteomes" id="UP000316095">
    <property type="component" value="Unassembled WGS sequence"/>
</dbReference>
<dbReference type="PROSITE" id="PS00078">
    <property type="entry name" value="COX2"/>
    <property type="match status" value="1"/>
</dbReference>
<evidence type="ECO:0000256" key="9">
    <source>
        <dbReference type="ARBA" id="ARBA00022982"/>
    </source>
</evidence>
<dbReference type="AlphaFoldDB" id="A0A5C5X8X9"/>
<dbReference type="InterPro" id="IPR036257">
    <property type="entry name" value="Cyt_c_oxidase_su2_TM_sf"/>
</dbReference>
<dbReference type="GO" id="GO:0005507">
    <property type="term" value="F:copper ion binding"/>
    <property type="evidence" value="ECO:0007669"/>
    <property type="project" value="InterPro"/>
</dbReference>
<dbReference type="InterPro" id="IPR008972">
    <property type="entry name" value="Cupredoxin"/>
</dbReference>
<keyword evidence="9 16" id="KW-0249">Electron transport</keyword>
<feature type="domain" description="Cytochrome oxidase subunit II copper A binding" evidence="19">
    <location>
        <begin position="100"/>
        <end position="220"/>
    </location>
</feature>
<dbReference type="Gene3D" id="1.10.287.90">
    <property type="match status" value="1"/>
</dbReference>
<dbReference type="InterPro" id="IPR002429">
    <property type="entry name" value="CcO_II-like_C"/>
</dbReference>
<dbReference type="SUPFAM" id="SSF46626">
    <property type="entry name" value="Cytochrome c"/>
    <property type="match status" value="1"/>
</dbReference>
<dbReference type="InterPro" id="IPR011759">
    <property type="entry name" value="Cyt_c_oxidase_su2_TM_dom"/>
</dbReference>
<dbReference type="Gene3D" id="1.10.760.10">
    <property type="entry name" value="Cytochrome c-like domain"/>
    <property type="match status" value="1"/>
</dbReference>
<evidence type="ECO:0000259" key="19">
    <source>
        <dbReference type="PROSITE" id="PS50857"/>
    </source>
</evidence>
<dbReference type="Pfam" id="PF00034">
    <property type="entry name" value="Cytochrom_C"/>
    <property type="match status" value="1"/>
</dbReference>
<evidence type="ECO:0000256" key="10">
    <source>
        <dbReference type="ARBA" id="ARBA00022989"/>
    </source>
</evidence>
<proteinExistence type="inferred from homology"/>
<evidence type="ECO:0000256" key="1">
    <source>
        <dbReference type="ARBA" id="ARBA00004141"/>
    </source>
</evidence>
<comment type="similarity">
    <text evidence="2 16">Belongs to the cytochrome c oxidase subunit 2 family.</text>
</comment>
<evidence type="ECO:0000256" key="14">
    <source>
        <dbReference type="ARBA" id="ARBA00024688"/>
    </source>
</evidence>
<dbReference type="PANTHER" id="PTHR22888">
    <property type="entry name" value="CYTOCHROME C OXIDASE, SUBUNIT II"/>
    <property type="match status" value="1"/>
</dbReference>
<evidence type="ECO:0000313" key="22">
    <source>
        <dbReference type="Proteomes" id="UP000316095"/>
    </source>
</evidence>
<sequence length="329" mass="37197">MTQFWNSINPFPGQHSTFASNVDAIFYFTFWLSAFFFVAIVGFMIYFVVKYRRIEGQEPETSPSHNTTIEVAWSVIPGFLVLGIFWWGFTGYVDMRSPPSEAYEVNVIASMWQWQFKYPTGAIAKELHIPVKTPVKLIMQSKDVLHSLYIPSFRTKQDVVPGRYSGMWFEATDVGVYNLFCAEYCGQKHSDMITKVVVHPVTAEDATDEVKETFDAWMEVAADPLKGPGGVVIPLEEAGKNIVEIFQCAQCHSIDGSKKVGPSFKGNFGKEVEIAGQGKVLMDENYIRESILEPTAKIRLGYEPKMPSFKGQMKDEWIDAVIAYIKSIQ</sequence>
<dbReference type="PANTHER" id="PTHR22888:SF9">
    <property type="entry name" value="CYTOCHROME C OXIDASE SUBUNIT 2"/>
    <property type="match status" value="1"/>
</dbReference>
<dbReference type="PROSITE" id="PS50857">
    <property type="entry name" value="COX2_CUA"/>
    <property type="match status" value="1"/>
</dbReference>
<dbReference type="GO" id="GO:0004129">
    <property type="term" value="F:cytochrome-c oxidase activity"/>
    <property type="evidence" value="ECO:0007669"/>
    <property type="project" value="UniProtKB-EC"/>
</dbReference>